<dbReference type="EMBL" id="JBHUDX010000072">
    <property type="protein sequence ID" value="MFD1661318.1"/>
    <property type="molecule type" value="Genomic_DNA"/>
</dbReference>
<sequence length="153" mass="16273">MTEIPLAFLVSRMVPPPARPAHAVLEALLILLGFSVLATMARYPHSISSSQVALRTGFLGDIVLPRESVRSASRGMRTIEGRGLRRVPDDPSALACSVGGSVNVRIHLDPPVLVHLADGDAVEVTTVHISADSPDEVSRALRGPDASERKGRV</sequence>
<keyword evidence="3" id="KW-1185">Reference proteome</keyword>
<feature type="region of interest" description="Disordered" evidence="1">
    <location>
        <begin position="133"/>
        <end position="153"/>
    </location>
</feature>
<name>A0ABW4IYG7_9ACTN</name>
<organism evidence="2 3">
    <name type="scientific">Streptomyces caeni</name>
    <dbReference type="NCBI Taxonomy" id="2307231"/>
    <lineage>
        <taxon>Bacteria</taxon>
        <taxon>Bacillati</taxon>
        <taxon>Actinomycetota</taxon>
        <taxon>Actinomycetes</taxon>
        <taxon>Kitasatosporales</taxon>
        <taxon>Streptomycetaceae</taxon>
        <taxon>Streptomyces</taxon>
    </lineage>
</organism>
<comment type="caution">
    <text evidence="2">The sequence shown here is derived from an EMBL/GenBank/DDBJ whole genome shotgun (WGS) entry which is preliminary data.</text>
</comment>
<evidence type="ECO:0000313" key="3">
    <source>
        <dbReference type="Proteomes" id="UP001597261"/>
    </source>
</evidence>
<accession>A0ABW4IYG7</accession>
<gene>
    <name evidence="2" type="ORF">ACFSL4_24700</name>
</gene>
<dbReference type="Proteomes" id="UP001597261">
    <property type="component" value="Unassembled WGS sequence"/>
</dbReference>
<evidence type="ECO:0000256" key="1">
    <source>
        <dbReference type="SAM" id="MobiDB-lite"/>
    </source>
</evidence>
<evidence type="ECO:0000313" key="2">
    <source>
        <dbReference type="EMBL" id="MFD1661318.1"/>
    </source>
</evidence>
<protein>
    <submittedName>
        <fullName evidence="2">Uncharacterized protein</fullName>
    </submittedName>
</protein>
<reference evidence="3" key="1">
    <citation type="journal article" date="2019" name="Int. J. Syst. Evol. Microbiol.">
        <title>The Global Catalogue of Microorganisms (GCM) 10K type strain sequencing project: providing services to taxonomists for standard genome sequencing and annotation.</title>
        <authorList>
            <consortium name="The Broad Institute Genomics Platform"/>
            <consortium name="The Broad Institute Genome Sequencing Center for Infectious Disease"/>
            <person name="Wu L."/>
            <person name="Ma J."/>
        </authorList>
    </citation>
    <scope>NUCLEOTIDE SEQUENCE [LARGE SCALE GENOMIC DNA]</scope>
    <source>
        <strain evidence="3">CGMCC 1.12470</strain>
    </source>
</reference>
<proteinExistence type="predicted"/>
<dbReference type="RefSeq" id="WP_381086986.1">
    <property type="nucleotide sequence ID" value="NZ_JBHUDX010000072.1"/>
</dbReference>